<dbReference type="GO" id="GO:0097320">
    <property type="term" value="P:plasma membrane tubulation"/>
    <property type="evidence" value="ECO:0007669"/>
    <property type="project" value="TreeGrafter"/>
</dbReference>
<keyword evidence="6" id="KW-0472">Membrane</keyword>
<dbReference type="AlphaFoldDB" id="A0A316V113"/>
<feature type="compositionally biased region" description="Low complexity" evidence="5">
    <location>
        <begin position="50"/>
        <end position="68"/>
    </location>
</feature>
<dbReference type="SMART" id="SM00326">
    <property type="entry name" value="SH3"/>
    <property type="match status" value="1"/>
</dbReference>
<feature type="domain" description="SH3" evidence="7">
    <location>
        <begin position="102"/>
        <end position="163"/>
    </location>
</feature>
<dbReference type="STRING" id="1569628.A0A316V113"/>
<dbReference type="PRINTS" id="PR00452">
    <property type="entry name" value="SH3DOMAIN"/>
</dbReference>
<evidence type="ECO:0000313" key="8">
    <source>
        <dbReference type="EMBL" id="PWN30934.1"/>
    </source>
</evidence>
<evidence type="ECO:0000256" key="5">
    <source>
        <dbReference type="SAM" id="MobiDB-lite"/>
    </source>
</evidence>
<dbReference type="PROSITE" id="PS50002">
    <property type="entry name" value="SH3"/>
    <property type="match status" value="1"/>
</dbReference>
<evidence type="ECO:0000256" key="2">
    <source>
        <dbReference type="ARBA" id="ARBA00022443"/>
    </source>
</evidence>
<dbReference type="PANTHER" id="PTHR47174">
    <property type="entry name" value="BRIDGING INTEGRATOR 3"/>
    <property type="match status" value="1"/>
</dbReference>
<organism evidence="8 9">
    <name type="scientific">Jaminaea rosea</name>
    <dbReference type="NCBI Taxonomy" id="1569628"/>
    <lineage>
        <taxon>Eukaryota</taxon>
        <taxon>Fungi</taxon>
        <taxon>Dikarya</taxon>
        <taxon>Basidiomycota</taxon>
        <taxon>Ustilaginomycotina</taxon>
        <taxon>Exobasidiomycetes</taxon>
        <taxon>Microstromatales</taxon>
        <taxon>Microstromatales incertae sedis</taxon>
        <taxon>Jaminaea</taxon>
    </lineage>
</organism>
<keyword evidence="3" id="KW-0963">Cytoplasm</keyword>
<dbReference type="InterPro" id="IPR036028">
    <property type="entry name" value="SH3-like_dom_sf"/>
</dbReference>
<evidence type="ECO:0000256" key="4">
    <source>
        <dbReference type="PROSITE-ProRule" id="PRU00192"/>
    </source>
</evidence>
<dbReference type="InterPro" id="IPR046982">
    <property type="entry name" value="BIN3/RVS161-like"/>
</dbReference>
<feature type="region of interest" description="Disordered" evidence="5">
    <location>
        <begin position="168"/>
        <end position="219"/>
    </location>
</feature>
<dbReference type="Pfam" id="PF14604">
    <property type="entry name" value="SH3_9"/>
    <property type="match status" value="1"/>
</dbReference>
<proteinExistence type="predicted"/>
<evidence type="ECO:0000256" key="3">
    <source>
        <dbReference type="ARBA" id="ARBA00022490"/>
    </source>
</evidence>
<keyword evidence="2 4" id="KW-0728">SH3 domain</keyword>
<evidence type="ECO:0000259" key="7">
    <source>
        <dbReference type="PROSITE" id="PS50002"/>
    </source>
</evidence>
<protein>
    <recommendedName>
        <fullName evidence="7">SH3 domain-containing protein</fullName>
    </recommendedName>
</protein>
<dbReference type="GO" id="GO:0005737">
    <property type="term" value="C:cytoplasm"/>
    <property type="evidence" value="ECO:0007669"/>
    <property type="project" value="UniProtKB-SubCell"/>
</dbReference>
<dbReference type="GO" id="GO:0006897">
    <property type="term" value="P:endocytosis"/>
    <property type="evidence" value="ECO:0007669"/>
    <property type="project" value="InterPro"/>
</dbReference>
<dbReference type="CDD" id="cd00174">
    <property type="entry name" value="SH3"/>
    <property type="match status" value="1"/>
</dbReference>
<sequence>MDASARYIVERMLCDAQHLSEQGHLKAHQLNSIRSQLTPLLNSRDASNISAVPSPSPRVASPPASTTPGSISHPLSQLAIGKVPPPPPSPFRNEKASSPSPPSRDTVKALWAFDAAGGSDELRFSVDEVIEVLDRSDKDWWRGKTKDGREGLFPANYVETVASPPSYAANGFKSNNGGGDTEKRWKPPTAKWSSGSTATPPPPAPANGTPSANNGATPLYGGYALADPNAPVPAPGQSVMVQGPNGLQPYVPTEEERKKHEKFKKIGGRVGMAAASGAGFGLGVSVGCWMMNRQALELTMILLPTIVARTGKPRLTHVLILSIPHFLFLLPSMSFCLLPIVFPSLVTIL</sequence>
<reference evidence="8 9" key="1">
    <citation type="journal article" date="2018" name="Mol. Biol. Evol.">
        <title>Broad Genomic Sampling Reveals a Smut Pathogenic Ancestry of the Fungal Clade Ustilaginomycotina.</title>
        <authorList>
            <person name="Kijpornyongpan T."/>
            <person name="Mondo S.J."/>
            <person name="Barry K."/>
            <person name="Sandor L."/>
            <person name="Lee J."/>
            <person name="Lipzen A."/>
            <person name="Pangilinan J."/>
            <person name="LaButti K."/>
            <person name="Hainaut M."/>
            <person name="Henrissat B."/>
            <person name="Grigoriev I.V."/>
            <person name="Spatafora J.W."/>
            <person name="Aime M.C."/>
        </authorList>
    </citation>
    <scope>NUCLEOTIDE SEQUENCE [LARGE SCALE GENOMIC DNA]</scope>
    <source>
        <strain evidence="8 9">MCA 5214</strain>
    </source>
</reference>
<dbReference type="RefSeq" id="XP_025365546.1">
    <property type="nucleotide sequence ID" value="XM_025505272.1"/>
</dbReference>
<comment type="subcellular location">
    <subcellularLocation>
        <location evidence="1">Cytoplasm</location>
    </subcellularLocation>
</comment>
<accession>A0A316V113</accession>
<keyword evidence="6" id="KW-1133">Transmembrane helix</keyword>
<dbReference type="GO" id="GO:0051666">
    <property type="term" value="P:actin cortical patch localization"/>
    <property type="evidence" value="ECO:0007669"/>
    <property type="project" value="InterPro"/>
</dbReference>
<gene>
    <name evidence="8" type="ORF">BDZ90DRAFT_229923</name>
</gene>
<dbReference type="OrthoDB" id="5983572at2759"/>
<name>A0A316V113_9BASI</name>
<feature type="transmembrane region" description="Helical" evidence="6">
    <location>
        <begin position="270"/>
        <end position="291"/>
    </location>
</feature>
<keyword evidence="6" id="KW-0812">Transmembrane</keyword>
<dbReference type="GO" id="GO:0015629">
    <property type="term" value="C:actin cytoskeleton"/>
    <property type="evidence" value="ECO:0007669"/>
    <property type="project" value="TreeGrafter"/>
</dbReference>
<dbReference type="EMBL" id="KZ819662">
    <property type="protein sequence ID" value="PWN30934.1"/>
    <property type="molecule type" value="Genomic_DNA"/>
</dbReference>
<dbReference type="SUPFAM" id="SSF50044">
    <property type="entry name" value="SH3-domain"/>
    <property type="match status" value="1"/>
</dbReference>
<evidence type="ECO:0000313" key="9">
    <source>
        <dbReference type="Proteomes" id="UP000245884"/>
    </source>
</evidence>
<dbReference type="Gene3D" id="2.30.30.40">
    <property type="entry name" value="SH3 Domains"/>
    <property type="match status" value="1"/>
</dbReference>
<dbReference type="GeneID" id="37027095"/>
<keyword evidence="9" id="KW-1185">Reference proteome</keyword>
<dbReference type="InterPro" id="IPR001452">
    <property type="entry name" value="SH3_domain"/>
</dbReference>
<feature type="transmembrane region" description="Helical" evidence="6">
    <location>
        <begin position="318"/>
        <end position="342"/>
    </location>
</feature>
<dbReference type="Proteomes" id="UP000245884">
    <property type="component" value="Unassembled WGS sequence"/>
</dbReference>
<evidence type="ECO:0000256" key="1">
    <source>
        <dbReference type="ARBA" id="ARBA00004496"/>
    </source>
</evidence>
<feature type="compositionally biased region" description="Low complexity" evidence="5">
    <location>
        <begin position="206"/>
        <end position="217"/>
    </location>
</feature>
<feature type="region of interest" description="Disordered" evidence="5">
    <location>
        <begin position="46"/>
        <end position="105"/>
    </location>
</feature>
<dbReference type="GO" id="GO:0008289">
    <property type="term" value="F:lipid binding"/>
    <property type="evidence" value="ECO:0007669"/>
    <property type="project" value="TreeGrafter"/>
</dbReference>
<evidence type="ECO:0000256" key="6">
    <source>
        <dbReference type="SAM" id="Phobius"/>
    </source>
</evidence>
<dbReference type="PANTHER" id="PTHR47174:SF3">
    <property type="entry name" value="BRIDGING INTEGRATOR 3"/>
    <property type="match status" value="1"/>
</dbReference>